<dbReference type="PROSITE" id="PS51257">
    <property type="entry name" value="PROKAR_LIPOPROTEIN"/>
    <property type="match status" value="1"/>
</dbReference>
<keyword evidence="4" id="KW-1185">Reference proteome</keyword>
<dbReference type="EMBL" id="JBHSXS010000001">
    <property type="protein sequence ID" value="MFC6878745.1"/>
    <property type="molecule type" value="Genomic_DNA"/>
</dbReference>
<name>A0ABW2CCR2_9ACTN</name>
<feature type="signal peptide" evidence="2">
    <location>
        <begin position="1"/>
        <end position="22"/>
    </location>
</feature>
<keyword evidence="2" id="KW-0732">Signal</keyword>
<evidence type="ECO:0000256" key="1">
    <source>
        <dbReference type="SAM" id="MobiDB-lite"/>
    </source>
</evidence>
<dbReference type="RefSeq" id="WP_160819717.1">
    <property type="nucleotide sequence ID" value="NZ_JBHSXE010000001.1"/>
</dbReference>
<feature type="region of interest" description="Disordered" evidence="1">
    <location>
        <begin position="225"/>
        <end position="246"/>
    </location>
</feature>
<proteinExistence type="predicted"/>
<gene>
    <name evidence="3" type="ORF">ACFQKB_03080</name>
</gene>
<dbReference type="Gene3D" id="2.50.20.20">
    <property type="match status" value="1"/>
</dbReference>
<evidence type="ECO:0000313" key="4">
    <source>
        <dbReference type="Proteomes" id="UP001596380"/>
    </source>
</evidence>
<accession>A0ABW2CCR2</accession>
<comment type="caution">
    <text evidence="3">The sequence shown here is derived from an EMBL/GenBank/DDBJ whole genome shotgun (WGS) entry which is preliminary data.</text>
</comment>
<evidence type="ECO:0000256" key="2">
    <source>
        <dbReference type="SAM" id="SignalP"/>
    </source>
</evidence>
<organism evidence="3 4">
    <name type="scientific">Actinomadura yumaensis</name>
    <dbReference type="NCBI Taxonomy" id="111807"/>
    <lineage>
        <taxon>Bacteria</taxon>
        <taxon>Bacillati</taxon>
        <taxon>Actinomycetota</taxon>
        <taxon>Actinomycetes</taxon>
        <taxon>Streptosporangiales</taxon>
        <taxon>Thermomonosporaceae</taxon>
        <taxon>Actinomadura</taxon>
    </lineage>
</organism>
<protein>
    <recommendedName>
        <fullName evidence="5">Lipoprotein</fullName>
    </recommendedName>
</protein>
<feature type="chain" id="PRO_5046046624" description="Lipoprotein" evidence="2">
    <location>
        <begin position="23"/>
        <end position="246"/>
    </location>
</feature>
<reference evidence="4" key="1">
    <citation type="journal article" date="2019" name="Int. J. Syst. Evol. Microbiol.">
        <title>The Global Catalogue of Microorganisms (GCM) 10K type strain sequencing project: providing services to taxonomists for standard genome sequencing and annotation.</title>
        <authorList>
            <consortium name="The Broad Institute Genomics Platform"/>
            <consortium name="The Broad Institute Genome Sequencing Center for Infectious Disease"/>
            <person name="Wu L."/>
            <person name="Ma J."/>
        </authorList>
    </citation>
    <scope>NUCLEOTIDE SEQUENCE [LARGE SCALE GENOMIC DNA]</scope>
    <source>
        <strain evidence="4">JCM 3369</strain>
    </source>
</reference>
<dbReference type="Proteomes" id="UP001596380">
    <property type="component" value="Unassembled WGS sequence"/>
</dbReference>
<evidence type="ECO:0000313" key="3">
    <source>
        <dbReference type="EMBL" id="MFC6878745.1"/>
    </source>
</evidence>
<sequence length="246" mass="25995">MSVRAFPRARAVLPAAVATALAMTLAGCGEEKKNDPPAKAEAAANGFAGKSPDQILADSVAALRGATSFRVAGIMVDEKETIEIDMVTDGTDAQGKLTLPIEGTTVSMEVIKVGERAYFRGRDLWKKAGGAALADRVGDRWVAGSREMRQNFTSFFTPAGWADILKPDNTTITREADSKIGDRPVVTLKDDSSGILFIAATGKPYPLRLAGGDKKGGGEMNFTYDVPVKVSPPPNPLDLTKNPTGV</sequence>
<evidence type="ECO:0008006" key="5">
    <source>
        <dbReference type="Google" id="ProtNLM"/>
    </source>
</evidence>